<dbReference type="Pfam" id="PF23562">
    <property type="entry name" value="AMP-binding_C_3"/>
    <property type="match status" value="1"/>
</dbReference>
<dbReference type="Pfam" id="PF00501">
    <property type="entry name" value="AMP-binding"/>
    <property type="match status" value="1"/>
</dbReference>
<accession>A0A1X2HAF4</accession>
<gene>
    <name evidence="10" type="ORF">BCR43DRAFT_531533</name>
</gene>
<comment type="function">
    <text evidence="8">Catalyzes the conversion of long-chain fatty acids to their active form acyl-CoAs for both synthesis of cellular lipids, and degradation via beta-oxidation.</text>
</comment>
<dbReference type="GO" id="GO:0005783">
    <property type="term" value="C:endoplasmic reticulum"/>
    <property type="evidence" value="ECO:0007669"/>
    <property type="project" value="TreeGrafter"/>
</dbReference>
<dbReference type="InParanoid" id="A0A1X2HAF4"/>
<keyword evidence="3 8" id="KW-0547">Nucleotide-binding</keyword>
<keyword evidence="8" id="KW-0443">Lipid metabolism</keyword>
<keyword evidence="2 8" id="KW-0436">Ligase</keyword>
<evidence type="ECO:0000256" key="3">
    <source>
        <dbReference type="ARBA" id="ARBA00022741"/>
    </source>
</evidence>
<dbReference type="OrthoDB" id="1700726at2759"/>
<reference evidence="10 11" key="1">
    <citation type="submission" date="2016-07" db="EMBL/GenBank/DDBJ databases">
        <title>Pervasive Adenine N6-methylation of Active Genes in Fungi.</title>
        <authorList>
            <consortium name="DOE Joint Genome Institute"/>
            <person name="Mondo S.J."/>
            <person name="Dannebaum R.O."/>
            <person name="Kuo R.C."/>
            <person name="Labutti K."/>
            <person name="Haridas S."/>
            <person name="Kuo A."/>
            <person name="Salamov A."/>
            <person name="Ahrendt S.R."/>
            <person name="Lipzen A."/>
            <person name="Sullivan W."/>
            <person name="Andreopoulos W.B."/>
            <person name="Clum A."/>
            <person name="Lindquist E."/>
            <person name="Daum C."/>
            <person name="Ramamoorthy G.K."/>
            <person name="Gryganskyi A."/>
            <person name="Culley D."/>
            <person name="Magnuson J.K."/>
            <person name="James T.Y."/>
            <person name="O'Malley M.A."/>
            <person name="Stajich J.E."/>
            <person name="Spatafora J.W."/>
            <person name="Visel A."/>
            <person name="Grigoriev I.V."/>
        </authorList>
    </citation>
    <scope>NUCLEOTIDE SEQUENCE [LARGE SCALE GENOMIC DNA]</scope>
    <source>
        <strain evidence="10 11">NRRL 2496</strain>
    </source>
</reference>
<dbReference type="Proteomes" id="UP000242180">
    <property type="component" value="Unassembled WGS sequence"/>
</dbReference>
<feature type="domain" description="AMP-dependent synthetase/ligase" evidence="9">
    <location>
        <begin position="73"/>
        <end position="480"/>
    </location>
</feature>
<name>A0A1X2HAF4_SYNRA</name>
<evidence type="ECO:0000256" key="8">
    <source>
        <dbReference type="RuleBase" id="RU369030"/>
    </source>
</evidence>
<keyword evidence="4 8" id="KW-0276">Fatty acid metabolism</keyword>
<evidence type="ECO:0000256" key="4">
    <source>
        <dbReference type="ARBA" id="ARBA00022832"/>
    </source>
</evidence>
<dbReference type="SUPFAM" id="SSF56801">
    <property type="entry name" value="Acetyl-CoA synthetase-like"/>
    <property type="match status" value="1"/>
</dbReference>
<dbReference type="GO" id="GO:0005524">
    <property type="term" value="F:ATP binding"/>
    <property type="evidence" value="ECO:0007669"/>
    <property type="project" value="UniProtKB-KW"/>
</dbReference>
<evidence type="ECO:0000256" key="6">
    <source>
        <dbReference type="ARBA" id="ARBA00024484"/>
    </source>
</evidence>
<dbReference type="InterPro" id="IPR045851">
    <property type="entry name" value="AMP-bd_C_sf"/>
</dbReference>
<evidence type="ECO:0000313" key="10">
    <source>
        <dbReference type="EMBL" id="ORY95653.1"/>
    </source>
</evidence>
<comment type="caution">
    <text evidence="10">The sequence shown here is derived from an EMBL/GenBank/DDBJ whole genome shotgun (WGS) entry which is preliminary data.</text>
</comment>
<dbReference type="AlphaFoldDB" id="A0A1X2HAF4"/>
<comment type="similarity">
    <text evidence="1 8">Belongs to the ATP-dependent AMP-binding enzyme family.</text>
</comment>
<evidence type="ECO:0000256" key="2">
    <source>
        <dbReference type="ARBA" id="ARBA00022598"/>
    </source>
</evidence>
<keyword evidence="11" id="KW-1185">Reference proteome</keyword>
<dbReference type="InterPro" id="IPR020845">
    <property type="entry name" value="AMP-binding_CS"/>
</dbReference>
<evidence type="ECO:0000256" key="5">
    <source>
        <dbReference type="ARBA" id="ARBA00022840"/>
    </source>
</evidence>
<proteinExistence type="inferred from homology"/>
<comment type="catalytic activity">
    <reaction evidence="6">
        <text>a long-chain fatty acid + ATP + CoA = a long-chain fatty acyl-CoA + AMP + diphosphate</text>
        <dbReference type="Rhea" id="RHEA:15421"/>
        <dbReference type="ChEBI" id="CHEBI:30616"/>
        <dbReference type="ChEBI" id="CHEBI:33019"/>
        <dbReference type="ChEBI" id="CHEBI:57287"/>
        <dbReference type="ChEBI" id="CHEBI:57560"/>
        <dbReference type="ChEBI" id="CHEBI:83139"/>
        <dbReference type="ChEBI" id="CHEBI:456215"/>
        <dbReference type="EC" id="6.2.1.3"/>
    </reaction>
    <physiologicalReaction direction="left-to-right" evidence="6">
        <dbReference type="Rhea" id="RHEA:15422"/>
    </physiologicalReaction>
</comment>
<evidence type="ECO:0000256" key="7">
    <source>
        <dbReference type="ARBA" id="ARBA00026121"/>
    </source>
</evidence>
<dbReference type="GO" id="GO:0016020">
    <property type="term" value="C:membrane"/>
    <property type="evidence" value="ECO:0007669"/>
    <property type="project" value="TreeGrafter"/>
</dbReference>
<dbReference type="InterPro" id="IPR000873">
    <property type="entry name" value="AMP-dep_synth/lig_dom"/>
</dbReference>
<dbReference type="OMA" id="WYHSIGL"/>
<dbReference type="EMBL" id="MCGN01000006">
    <property type="protein sequence ID" value="ORY95653.1"/>
    <property type="molecule type" value="Genomic_DNA"/>
</dbReference>
<keyword evidence="5 8" id="KW-0067">ATP-binding</keyword>
<dbReference type="EC" id="6.2.1.3" evidence="7 8"/>
<organism evidence="10 11">
    <name type="scientific">Syncephalastrum racemosum</name>
    <name type="common">Filamentous fungus</name>
    <dbReference type="NCBI Taxonomy" id="13706"/>
    <lineage>
        <taxon>Eukaryota</taxon>
        <taxon>Fungi</taxon>
        <taxon>Fungi incertae sedis</taxon>
        <taxon>Mucoromycota</taxon>
        <taxon>Mucoromycotina</taxon>
        <taxon>Mucoromycetes</taxon>
        <taxon>Mucorales</taxon>
        <taxon>Syncephalastraceae</taxon>
        <taxon>Syncephalastrum</taxon>
    </lineage>
</organism>
<protein>
    <recommendedName>
        <fullName evidence="7 8">Long-chain-fatty-acid--CoA ligase</fullName>
        <ecNumber evidence="7 8">6.2.1.3</ecNumber>
    </recommendedName>
</protein>
<dbReference type="Gene3D" id="3.30.300.30">
    <property type="match status" value="1"/>
</dbReference>
<dbReference type="InterPro" id="IPR042099">
    <property type="entry name" value="ANL_N_sf"/>
</dbReference>
<dbReference type="InterPro" id="IPR045311">
    <property type="entry name" value="LC-FACS_euk"/>
</dbReference>
<evidence type="ECO:0000256" key="1">
    <source>
        <dbReference type="ARBA" id="ARBA00006432"/>
    </source>
</evidence>
<dbReference type="STRING" id="13706.A0A1X2HAF4"/>
<dbReference type="PANTHER" id="PTHR43272:SF33">
    <property type="entry name" value="AMP-BINDING DOMAIN-CONTAINING PROTEIN-RELATED"/>
    <property type="match status" value="1"/>
</dbReference>
<dbReference type="PANTHER" id="PTHR43272">
    <property type="entry name" value="LONG-CHAIN-FATTY-ACID--COA LIGASE"/>
    <property type="match status" value="1"/>
</dbReference>
<sequence length="664" mass="74008">MAPSFEPPYAVPVPNAVKKDGETLPMRHFKFADKLVDHPPNVLTMWDLYLHGNKIGGDEPFLGVRRIENGEAKEYVWSSHKQVRERIENYGRGLIHLGLQRQKAIGLYAINRPEWTMTEQASYRQAFIIVALYDTLGAEAIDYIVNQTDMEFIVATADKLNNITKLKSRLPTIKNVIIMESTVNEADKQAAVQAGLNVYTFQEVENLGKEKGSGEETALPSPEDIATICYTSGTTGVPKGVVLTQANCVSSIEAASAVGQSGTFAPVDHTDVYISYLPLAHVFERVAQGLHVYKGASIGYYQGDTAKLLDDIAELRPTVFCSVPRLFNRIYDKVLAGVKAKGGISSFLFFRAFNSKKANLEYTVDHWLWDRLVFGQIRQKLGGRLRFILSGSAPVSPDVMDFMRICFSAKVYEGYGQTENFCGGCLTLSDDNTSGVVGVPFPCSEIKLVDVPDMDYRSTDKPYPRGEICMRGNSVMREYYKVPDKTAETIDADGWLHTGDIGMFDSAGRLMIIDRLKNIFKLSQGEYIAPEKIENVLAKHELIAQAFVYGDSKQSSLVGILVPDADAFPKFLAQHPEFPQDKQAALASDEVKKALLKQLNAYGKENDLKGFEQIRALHLTSEEFTVENDLLTPTFKLKREIARKVYSDEIDQLYAVLSNGRSFN</sequence>
<dbReference type="PROSITE" id="PS00455">
    <property type="entry name" value="AMP_BINDING"/>
    <property type="match status" value="1"/>
</dbReference>
<dbReference type="CDD" id="cd05927">
    <property type="entry name" value="LC-FACS_euk"/>
    <property type="match status" value="1"/>
</dbReference>
<evidence type="ECO:0000313" key="11">
    <source>
        <dbReference type="Proteomes" id="UP000242180"/>
    </source>
</evidence>
<dbReference type="GO" id="GO:0004467">
    <property type="term" value="F:long-chain fatty acid-CoA ligase activity"/>
    <property type="evidence" value="ECO:0007669"/>
    <property type="project" value="UniProtKB-EC"/>
</dbReference>
<dbReference type="Gene3D" id="3.40.50.12780">
    <property type="entry name" value="N-terminal domain of ligase-like"/>
    <property type="match status" value="1"/>
</dbReference>
<evidence type="ECO:0000259" key="9">
    <source>
        <dbReference type="Pfam" id="PF00501"/>
    </source>
</evidence>